<evidence type="ECO:0000256" key="2">
    <source>
        <dbReference type="ARBA" id="ARBA00022552"/>
    </source>
</evidence>
<dbReference type="InterPro" id="IPR023165">
    <property type="entry name" value="rRNA_Ade_diMease-like_C"/>
</dbReference>
<reference evidence="11" key="1">
    <citation type="submission" date="2016-02" db="EMBL/GenBank/DDBJ databases">
        <authorList>
            <person name="liu f."/>
        </authorList>
    </citation>
    <scope>NUCLEOTIDE SEQUENCE [LARGE SCALE GENOMIC DNA]</scope>
</reference>
<dbReference type="InterPro" id="IPR011530">
    <property type="entry name" value="rRNA_adenine_dimethylase"/>
</dbReference>
<dbReference type="PANTHER" id="PTHR11727">
    <property type="entry name" value="DIMETHYLADENOSINE TRANSFERASE"/>
    <property type="match status" value="1"/>
</dbReference>
<dbReference type="PANTHER" id="PTHR11727:SF7">
    <property type="entry name" value="DIMETHYLADENOSINE TRANSFERASE-RELATED"/>
    <property type="match status" value="1"/>
</dbReference>
<dbReference type="HAMAP" id="MF_00607">
    <property type="entry name" value="16SrRNA_methyltr_A"/>
    <property type="match status" value="1"/>
</dbReference>
<dbReference type="GO" id="GO:0005829">
    <property type="term" value="C:cytosol"/>
    <property type="evidence" value="ECO:0007669"/>
    <property type="project" value="TreeGrafter"/>
</dbReference>
<feature type="binding site" evidence="7 8">
    <location>
        <position position="118"/>
    </location>
    <ligand>
        <name>S-adenosyl-L-methionine</name>
        <dbReference type="ChEBI" id="CHEBI:59789"/>
    </ligand>
</feature>
<dbReference type="InterPro" id="IPR020598">
    <property type="entry name" value="rRNA_Ade_methylase_Trfase_N"/>
</dbReference>
<evidence type="ECO:0000256" key="1">
    <source>
        <dbReference type="ARBA" id="ARBA00022490"/>
    </source>
</evidence>
<dbReference type="GO" id="GO:0003723">
    <property type="term" value="F:RNA binding"/>
    <property type="evidence" value="ECO:0007669"/>
    <property type="project" value="UniProtKB-UniRule"/>
</dbReference>
<dbReference type="Gene3D" id="3.40.50.150">
    <property type="entry name" value="Vaccinia Virus protein VP39"/>
    <property type="match status" value="1"/>
</dbReference>
<feature type="binding site" evidence="7 8">
    <location>
        <position position="52"/>
    </location>
    <ligand>
        <name>S-adenosyl-L-methionine</name>
        <dbReference type="ChEBI" id="CHEBI:59789"/>
    </ligand>
</feature>
<feature type="binding site" evidence="7 8">
    <location>
        <position position="27"/>
    </location>
    <ligand>
        <name>S-adenosyl-L-methionine</name>
        <dbReference type="ChEBI" id="CHEBI:59789"/>
    </ligand>
</feature>
<keyword evidence="1 7" id="KW-0963">Cytoplasm</keyword>
<dbReference type="Pfam" id="PF00398">
    <property type="entry name" value="RrnaAD"/>
    <property type="match status" value="1"/>
</dbReference>
<dbReference type="Proteomes" id="UP000182631">
    <property type="component" value="Unassembled WGS sequence"/>
</dbReference>
<dbReference type="Gene3D" id="1.10.8.100">
    <property type="entry name" value="Ribosomal RNA adenine dimethylase-like, domain 2"/>
    <property type="match status" value="1"/>
</dbReference>
<feature type="binding site" evidence="7 8">
    <location>
        <position position="99"/>
    </location>
    <ligand>
        <name>S-adenosyl-L-methionine</name>
        <dbReference type="ChEBI" id="CHEBI:59789"/>
    </ligand>
</feature>
<dbReference type="RefSeq" id="WP_257242930.1">
    <property type="nucleotide sequence ID" value="NZ_FITM01000007.1"/>
</dbReference>
<dbReference type="InterPro" id="IPR020596">
    <property type="entry name" value="rRNA_Ade_Mease_Trfase_CS"/>
</dbReference>
<evidence type="ECO:0000256" key="3">
    <source>
        <dbReference type="ARBA" id="ARBA00022603"/>
    </source>
</evidence>
<comment type="catalytic activity">
    <reaction evidence="7">
        <text>adenosine(1518)/adenosine(1519) in 16S rRNA + 4 S-adenosyl-L-methionine = N(6)-dimethyladenosine(1518)/N(6)-dimethyladenosine(1519) in 16S rRNA + 4 S-adenosyl-L-homocysteine + 4 H(+)</text>
        <dbReference type="Rhea" id="RHEA:19609"/>
        <dbReference type="Rhea" id="RHEA-COMP:10232"/>
        <dbReference type="Rhea" id="RHEA-COMP:10233"/>
        <dbReference type="ChEBI" id="CHEBI:15378"/>
        <dbReference type="ChEBI" id="CHEBI:57856"/>
        <dbReference type="ChEBI" id="CHEBI:59789"/>
        <dbReference type="ChEBI" id="CHEBI:74411"/>
        <dbReference type="ChEBI" id="CHEBI:74493"/>
        <dbReference type="EC" id="2.1.1.182"/>
    </reaction>
</comment>
<keyword evidence="5 7" id="KW-0949">S-adenosyl-L-methionine</keyword>
<organism evidence="10 11">
    <name type="scientific">Candidatus Synechococcus spongiarum</name>
    <dbReference type="NCBI Taxonomy" id="431041"/>
    <lineage>
        <taxon>Bacteria</taxon>
        <taxon>Bacillati</taxon>
        <taxon>Cyanobacteriota</taxon>
        <taxon>Cyanophyceae</taxon>
        <taxon>Synechococcales</taxon>
        <taxon>Synechococcaceae</taxon>
        <taxon>Synechococcus</taxon>
    </lineage>
</organism>
<sequence>MALKCTTAAATGLPMPRPRKRLGQHWLRDQGVLRRIMAAAQVGPEDRLLEIGPGRGALTDHLLATPAAAVVAVELDRQLVAGLQQRFGADERFSLVQGDALELLHQPMACNPNKVVANIPYNITGPLLQGLMGSVAQPRQPQFQRLVLLMQKEVADRVTALPGSPACGALSVRMQLLAAARTLCLVPPACFSPAPEVTSAVVVLTPHPPHQRRYGPEQASLLEQLLRVAYTGRRKMLRNTLGGVWPLASLKQAARQAAVDLGQRPQDLDPDQWVALSQALAPSLPLP</sequence>
<evidence type="ECO:0000256" key="6">
    <source>
        <dbReference type="ARBA" id="ARBA00022884"/>
    </source>
</evidence>
<dbReference type="PROSITE" id="PS51689">
    <property type="entry name" value="SAM_RNA_A_N6_MT"/>
    <property type="match status" value="1"/>
</dbReference>
<protein>
    <recommendedName>
        <fullName evidence="7">Ribosomal RNA small subunit methyltransferase A</fullName>
        <ecNumber evidence="7">2.1.1.182</ecNumber>
    </recommendedName>
    <alternativeName>
        <fullName evidence="7">16S rRNA (adenine(1518)-N(6)/adenine(1519)-N(6))-dimethyltransferase</fullName>
    </alternativeName>
    <alternativeName>
        <fullName evidence="7">16S rRNA dimethyladenosine transferase</fullName>
    </alternativeName>
    <alternativeName>
        <fullName evidence="7">16S rRNA dimethylase</fullName>
    </alternativeName>
    <alternativeName>
        <fullName evidence="7">S-adenosylmethionine-6-N', N'-adenosyl(rRNA) dimethyltransferase</fullName>
    </alternativeName>
</protein>
<keyword evidence="6 7" id="KW-0694">RNA-binding</keyword>
<feature type="domain" description="Ribosomal RNA adenine methylase transferase N-terminal" evidence="9">
    <location>
        <begin position="32"/>
        <end position="208"/>
    </location>
</feature>
<dbReference type="GO" id="GO:0052908">
    <property type="term" value="F:16S rRNA (adenine(1518)-N(6)/adenine(1519)-N(6))-dimethyltransferase activity"/>
    <property type="evidence" value="ECO:0007669"/>
    <property type="project" value="UniProtKB-EC"/>
</dbReference>
<keyword evidence="2 7" id="KW-0698">rRNA processing</keyword>
<keyword evidence="3 7" id="KW-0489">Methyltransferase</keyword>
<comment type="similarity">
    <text evidence="7">Belongs to the class I-like SAM-binding methyltransferase superfamily. rRNA adenine N(6)-methyltransferase family. RsmA subfamily.</text>
</comment>
<dbReference type="SUPFAM" id="SSF53335">
    <property type="entry name" value="S-adenosyl-L-methionine-dependent methyltransferases"/>
    <property type="match status" value="1"/>
</dbReference>
<dbReference type="NCBIfam" id="TIGR00755">
    <property type="entry name" value="ksgA"/>
    <property type="match status" value="1"/>
</dbReference>
<evidence type="ECO:0000256" key="7">
    <source>
        <dbReference type="HAMAP-Rule" id="MF_00607"/>
    </source>
</evidence>
<evidence type="ECO:0000256" key="5">
    <source>
        <dbReference type="ARBA" id="ARBA00022691"/>
    </source>
</evidence>
<comment type="subcellular location">
    <subcellularLocation>
        <location evidence="7">Cytoplasm</location>
    </subcellularLocation>
</comment>
<evidence type="ECO:0000313" key="11">
    <source>
        <dbReference type="Proteomes" id="UP000182631"/>
    </source>
</evidence>
<evidence type="ECO:0000259" key="9">
    <source>
        <dbReference type="SMART" id="SM00650"/>
    </source>
</evidence>
<gene>
    <name evidence="7" type="primary">rsmA</name>
    <name evidence="7" type="synonym">ksgA</name>
    <name evidence="10" type="ORF">FLM9_59</name>
</gene>
<feature type="binding site" evidence="7 8">
    <location>
        <position position="25"/>
    </location>
    <ligand>
        <name>S-adenosyl-L-methionine</name>
        <dbReference type="ChEBI" id="CHEBI:59789"/>
    </ligand>
</feature>
<name>A0A161KJF7_9SYNE</name>
<dbReference type="InterPro" id="IPR001737">
    <property type="entry name" value="KsgA/Erm"/>
</dbReference>
<feature type="binding site" evidence="7 8">
    <location>
        <position position="74"/>
    </location>
    <ligand>
        <name>S-adenosyl-L-methionine</name>
        <dbReference type="ChEBI" id="CHEBI:59789"/>
    </ligand>
</feature>
<evidence type="ECO:0000313" key="10">
    <source>
        <dbReference type="EMBL" id="CZB10621.1"/>
    </source>
</evidence>
<dbReference type="InterPro" id="IPR029063">
    <property type="entry name" value="SAM-dependent_MTases_sf"/>
</dbReference>
<keyword evidence="4 7" id="KW-0808">Transferase</keyword>
<dbReference type="EC" id="2.1.1.182" evidence="7"/>
<accession>A0A161KJF7</accession>
<proteinExistence type="inferred from homology"/>
<evidence type="ECO:0000256" key="8">
    <source>
        <dbReference type="PROSITE-ProRule" id="PRU01026"/>
    </source>
</evidence>
<keyword evidence="11" id="KW-1185">Reference proteome</keyword>
<comment type="function">
    <text evidence="7">Specifically dimethylates two adjacent adenosines (A1518 and A1519) in the loop of a conserved hairpin near the 3'-end of 16S rRNA in the 30S particle. May play a critical role in biogenesis of 30S subunits.</text>
</comment>
<dbReference type="PROSITE" id="PS01131">
    <property type="entry name" value="RRNA_A_DIMETH"/>
    <property type="match status" value="1"/>
</dbReference>
<dbReference type="AlphaFoldDB" id="A0A161KJF7"/>
<evidence type="ECO:0000256" key="4">
    <source>
        <dbReference type="ARBA" id="ARBA00022679"/>
    </source>
</evidence>
<dbReference type="SMART" id="SM00650">
    <property type="entry name" value="rADc"/>
    <property type="match status" value="1"/>
</dbReference>
<dbReference type="EMBL" id="FITM01000007">
    <property type="protein sequence ID" value="CZB10621.1"/>
    <property type="molecule type" value="Genomic_DNA"/>
</dbReference>